<dbReference type="GO" id="GO:0043709">
    <property type="term" value="P:cell adhesion involved in single-species biofilm formation"/>
    <property type="evidence" value="ECO:0007669"/>
    <property type="project" value="TreeGrafter"/>
</dbReference>
<dbReference type="InterPro" id="IPR011620">
    <property type="entry name" value="Sig_transdc_His_kinase_LytS_TM"/>
</dbReference>
<dbReference type="GO" id="GO:0071555">
    <property type="term" value="P:cell wall organization"/>
    <property type="evidence" value="ECO:0007669"/>
    <property type="project" value="InterPro"/>
</dbReference>
<evidence type="ECO:0000256" key="1">
    <source>
        <dbReference type="ARBA" id="ARBA00004651"/>
    </source>
</evidence>
<dbReference type="PANTHER" id="PTHR45138">
    <property type="entry name" value="REGULATORY COMPONENTS OF SENSORY TRANSDUCTION SYSTEM"/>
    <property type="match status" value="1"/>
</dbReference>
<dbReference type="FunFam" id="3.30.70.270:FF:000001">
    <property type="entry name" value="Diguanylate cyclase domain protein"/>
    <property type="match status" value="1"/>
</dbReference>
<comment type="subcellular location">
    <subcellularLocation>
        <location evidence="1">Cell membrane</location>
        <topology evidence="1">Multi-pass membrane protein</topology>
    </subcellularLocation>
</comment>
<feature type="domain" description="GGDEF" evidence="9">
    <location>
        <begin position="221"/>
        <end position="353"/>
    </location>
</feature>
<evidence type="ECO:0000313" key="11">
    <source>
        <dbReference type="Proteomes" id="UP000199502"/>
    </source>
</evidence>
<dbReference type="GO" id="GO:0005886">
    <property type="term" value="C:plasma membrane"/>
    <property type="evidence" value="ECO:0007669"/>
    <property type="project" value="UniProtKB-SubCell"/>
</dbReference>
<dbReference type="GO" id="GO:0052621">
    <property type="term" value="F:diguanylate cyclase activity"/>
    <property type="evidence" value="ECO:0007669"/>
    <property type="project" value="UniProtKB-EC"/>
</dbReference>
<proteinExistence type="predicted"/>
<dbReference type="Gene3D" id="3.30.70.270">
    <property type="match status" value="1"/>
</dbReference>
<evidence type="ECO:0000256" key="5">
    <source>
        <dbReference type="ARBA" id="ARBA00022989"/>
    </source>
</evidence>
<gene>
    <name evidence="10" type="ORF">SAMN05660710_00873</name>
</gene>
<keyword evidence="6 8" id="KW-0472">Membrane</keyword>
<dbReference type="Proteomes" id="UP000199502">
    <property type="component" value="Unassembled WGS sequence"/>
</dbReference>
<dbReference type="Pfam" id="PF07694">
    <property type="entry name" value="5TM-5TMR_LYT"/>
    <property type="match status" value="1"/>
</dbReference>
<dbReference type="GO" id="GO:1902201">
    <property type="term" value="P:negative regulation of bacterial-type flagellum-dependent cell motility"/>
    <property type="evidence" value="ECO:0007669"/>
    <property type="project" value="TreeGrafter"/>
</dbReference>
<sequence>MQPYFFVLAYTCGLMTTCTMIYSYTQAQVSRQIVRRCIVGLGFGSAGILAMLQPLEIEPGVIADARGAFVGMATAFGGPVAAAIAVALTVAARVAIGGSGAALGAAVILITTALAGLWLHAFKNHQSRDNRAWIMLALSCAVPTFIALHSLPAAHSLIGIFFAGMTTIVVFSFGKLLHAEQHRGRRERQLAHAASTDALTGLPNRRAFEDHARQLEETGAQDVMLLLLDVDHFKAINDELGHDGGDNVLQDIAKAIRNTVRDTDFAARIGGEEFAVIVELRDATNPHQIAERFRAAVQIPYGSAADRKVSTVSVGGFCLSGRAFSFQNAYKHADEALYRSKRAGRNLVTLFPSLQVA</sequence>
<feature type="transmembrane region" description="Helical" evidence="8">
    <location>
        <begin position="33"/>
        <end position="55"/>
    </location>
</feature>
<evidence type="ECO:0000256" key="6">
    <source>
        <dbReference type="ARBA" id="ARBA00023136"/>
    </source>
</evidence>
<dbReference type="EMBL" id="FMVT01000002">
    <property type="protein sequence ID" value="SCY16020.1"/>
    <property type="molecule type" value="Genomic_DNA"/>
</dbReference>
<dbReference type="EC" id="2.7.7.65" evidence="2"/>
<evidence type="ECO:0000256" key="3">
    <source>
        <dbReference type="ARBA" id="ARBA00022475"/>
    </source>
</evidence>
<keyword evidence="3" id="KW-1003">Cell membrane</keyword>
<dbReference type="RefSeq" id="WP_090740628.1">
    <property type="nucleotide sequence ID" value="NZ_FMVT01000002.1"/>
</dbReference>
<evidence type="ECO:0000256" key="2">
    <source>
        <dbReference type="ARBA" id="ARBA00012528"/>
    </source>
</evidence>
<evidence type="ECO:0000259" key="9">
    <source>
        <dbReference type="PROSITE" id="PS50887"/>
    </source>
</evidence>
<dbReference type="OrthoDB" id="9812260at2"/>
<keyword evidence="11" id="KW-1185">Reference proteome</keyword>
<dbReference type="InterPro" id="IPR050469">
    <property type="entry name" value="Diguanylate_Cyclase"/>
</dbReference>
<dbReference type="InterPro" id="IPR043128">
    <property type="entry name" value="Rev_trsase/Diguanyl_cyclase"/>
</dbReference>
<evidence type="ECO:0000256" key="7">
    <source>
        <dbReference type="ARBA" id="ARBA00034247"/>
    </source>
</evidence>
<feature type="transmembrane region" description="Helical" evidence="8">
    <location>
        <begin position="67"/>
        <end position="88"/>
    </location>
</feature>
<accession>A0A1G5DNK4</accession>
<reference evidence="10 11" key="1">
    <citation type="submission" date="2016-10" db="EMBL/GenBank/DDBJ databases">
        <authorList>
            <person name="de Groot N.N."/>
        </authorList>
    </citation>
    <scope>NUCLEOTIDE SEQUENCE [LARGE SCALE GENOMIC DNA]</scope>
    <source>
        <strain evidence="10 11">CGMCC 1.8925</strain>
    </source>
</reference>
<protein>
    <recommendedName>
        <fullName evidence="2">diguanylate cyclase</fullName>
        <ecNumber evidence="2">2.7.7.65</ecNumber>
    </recommendedName>
</protein>
<evidence type="ECO:0000313" key="10">
    <source>
        <dbReference type="EMBL" id="SCY16020.1"/>
    </source>
</evidence>
<dbReference type="InterPro" id="IPR000160">
    <property type="entry name" value="GGDEF_dom"/>
</dbReference>
<dbReference type="NCBIfam" id="TIGR00254">
    <property type="entry name" value="GGDEF"/>
    <property type="match status" value="1"/>
</dbReference>
<evidence type="ECO:0000256" key="8">
    <source>
        <dbReference type="SAM" id="Phobius"/>
    </source>
</evidence>
<name>A0A1G5DNK4_9RHOB</name>
<dbReference type="GO" id="GO:0000155">
    <property type="term" value="F:phosphorelay sensor kinase activity"/>
    <property type="evidence" value="ECO:0007669"/>
    <property type="project" value="InterPro"/>
</dbReference>
<dbReference type="SMART" id="SM00267">
    <property type="entry name" value="GGDEF"/>
    <property type="match status" value="1"/>
</dbReference>
<feature type="transmembrane region" description="Helical" evidence="8">
    <location>
        <begin position="94"/>
        <end position="120"/>
    </location>
</feature>
<dbReference type="PROSITE" id="PS50887">
    <property type="entry name" value="GGDEF"/>
    <property type="match status" value="1"/>
</dbReference>
<dbReference type="Pfam" id="PF00990">
    <property type="entry name" value="GGDEF"/>
    <property type="match status" value="1"/>
</dbReference>
<keyword evidence="4 8" id="KW-0812">Transmembrane</keyword>
<dbReference type="PANTHER" id="PTHR45138:SF9">
    <property type="entry name" value="DIGUANYLATE CYCLASE DGCM-RELATED"/>
    <property type="match status" value="1"/>
</dbReference>
<keyword evidence="5 8" id="KW-1133">Transmembrane helix</keyword>
<feature type="transmembrane region" description="Helical" evidence="8">
    <location>
        <begin position="157"/>
        <end position="178"/>
    </location>
</feature>
<evidence type="ECO:0000256" key="4">
    <source>
        <dbReference type="ARBA" id="ARBA00022692"/>
    </source>
</evidence>
<dbReference type="InterPro" id="IPR029787">
    <property type="entry name" value="Nucleotide_cyclase"/>
</dbReference>
<comment type="catalytic activity">
    <reaction evidence="7">
        <text>2 GTP = 3',3'-c-di-GMP + 2 diphosphate</text>
        <dbReference type="Rhea" id="RHEA:24898"/>
        <dbReference type="ChEBI" id="CHEBI:33019"/>
        <dbReference type="ChEBI" id="CHEBI:37565"/>
        <dbReference type="ChEBI" id="CHEBI:58805"/>
        <dbReference type="EC" id="2.7.7.65"/>
    </reaction>
</comment>
<feature type="transmembrane region" description="Helical" evidence="8">
    <location>
        <begin position="7"/>
        <end position="27"/>
    </location>
</feature>
<dbReference type="AlphaFoldDB" id="A0A1G5DNK4"/>
<dbReference type="CDD" id="cd01949">
    <property type="entry name" value="GGDEF"/>
    <property type="match status" value="1"/>
</dbReference>
<organism evidence="10 11">
    <name type="scientific">Paracoccus tibetensis</name>
    <dbReference type="NCBI Taxonomy" id="336292"/>
    <lineage>
        <taxon>Bacteria</taxon>
        <taxon>Pseudomonadati</taxon>
        <taxon>Pseudomonadota</taxon>
        <taxon>Alphaproteobacteria</taxon>
        <taxon>Rhodobacterales</taxon>
        <taxon>Paracoccaceae</taxon>
        <taxon>Paracoccus</taxon>
    </lineage>
</organism>
<dbReference type="STRING" id="336292.SAMN05660710_00873"/>
<dbReference type="SUPFAM" id="SSF55073">
    <property type="entry name" value="Nucleotide cyclase"/>
    <property type="match status" value="1"/>
</dbReference>